<evidence type="ECO:0000313" key="2">
    <source>
        <dbReference type="Proteomes" id="UP001464891"/>
    </source>
</evidence>
<proteinExistence type="predicted"/>
<dbReference type="EMBL" id="JAMPKM010000015">
    <property type="protein sequence ID" value="MEP0819494.1"/>
    <property type="molecule type" value="Genomic_DNA"/>
</dbReference>
<reference evidence="1 2" key="1">
    <citation type="submission" date="2022-04" db="EMBL/GenBank/DDBJ databases">
        <title>Positive selection, recombination, and allopatry shape intraspecific diversity of widespread and dominant cyanobacteria.</title>
        <authorList>
            <person name="Wei J."/>
            <person name="Shu W."/>
            <person name="Hu C."/>
        </authorList>
    </citation>
    <scope>NUCLEOTIDE SEQUENCE [LARGE SCALE GENOMIC DNA]</scope>
    <source>
        <strain evidence="1 2">GB2-A4</strain>
    </source>
</reference>
<name>A0ABV0JCH8_9CYAN</name>
<organism evidence="1 2">
    <name type="scientific">Trichocoleus desertorum GB2-A4</name>
    <dbReference type="NCBI Taxonomy" id="2933944"/>
    <lineage>
        <taxon>Bacteria</taxon>
        <taxon>Bacillati</taxon>
        <taxon>Cyanobacteriota</taxon>
        <taxon>Cyanophyceae</taxon>
        <taxon>Leptolyngbyales</taxon>
        <taxon>Trichocoleusaceae</taxon>
        <taxon>Trichocoleus</taxon>
    </lineage>
</organism>
<accession>A0ABV0JCH8</accession>
<evidence type="ECO:0000313" key="1">
    <source>
        <dbReference type="EMBL" id="MEP0819494.1"/>
    </source>
</evidence>
<protein>
    <submittedName>
        <fullName evidence="1">Uncharacterized protein</fullName>
    </submittedName>
</protein>
<comment type="caution">
    <text evidence="1">The sequence shown here is derived from an EMBL/GenBank/DDBJ whole genome shotgun (WGS) entry which is preliminary data.</text>
</comment>
<keyword evidence="2" id="KW-1185">Reference proteome</keyword>
<dbReference type="Proteomes" id="UP001464891">
    <property type="component" value="Unassembled WGS sequence"/>
</dbReference>
<gene>
    <name evidence="1" type="ORF">NC998_20555</name>
</gene>
<sequence length="137" mass="15288">MLFHKLVSLEPRACDPIGADPFEFGDEKFVLAVYDPSKPEYLARVEIDMTAGIATVLTVLSDDDEARLLLILTRRLEALKYGYDVGPYIEQGCKEYNAQLYAGEHMLFNAAFVGPSLIEVLLRAYVEVLSRPNGDLS</sequence>